<dbReference type="Proteomes" id="UP000299290">
    <property type="component" value="Unassembled WGS sequence"/>
</dbReference>
<dbReference type="Gene3D" id="3.30.465.10">
    <property type="match status" value="1"/>
</dbReference>
<feature type="region of interest" description="Disordered" evidence="1">
    <location>
        <begin position="104"/>
        <end position="138"/>
    </location>
</feature>
<evidence type="ECO:0000313" key="2">
    <source>
        <dbReference type="EMBL" id="GDY48402.1"/>
    </source>
</evidence>
<dbReference type="AlphaFoldDB" id="A0A4D4KIU2"/>
<sequence length="138" mass="14377">MLSAADPYGMVAATGTIGTVGMAGPTLRGGGGNFGVVTSMEIRLHTVPAVVTGMVLYPLRQAPKVFARLEELLLDCPDELTVQTGIINGPDGVPMAMLWPTWSGEPAVGTDPSGPVQRLTRLGTPGVPSSRPVRSRPR</sequence>
<organism evidence="2 3">
    <name type="scientific">Streptomyces antimycoticus</name>
    <dbReference type="NCBI Taxonomy" id="68175"/>
    <lineage>
        <taxon>Bacteria</taxon>
        <taxon>Bacillati</taxon>
        <taxon>Actinomycetota</taxon>
        <taxon>Actinomycetes</taxon>
        <taxon>Kitasatosporales</taxon>
        <taxon>Streptomycetaceae</taxon>
        <taxon>Streptomyces</taxon>
        <taxon>Streptomyces violaceusniger group</taxon>
    </lineage>
</organism>
<protein>
    <submittedName>
        <fullName evidence="2">Uncharacterized protein</fullName>
    </submittedName>
</protein>
<name>A0A4D4KIU2_9ACTN</name>
<dbReference type="EMBL" id="BJHV01000001">
    <property type="protein sequence ID" value="GDY48402.1"/>
    <property type="molecule type" value="Genomic_DNA"/>
</dbReference>
<accession>A0A4D4KIU2</accession>
<reference evidence="2 3" key="1">
    <citation type="journal article" date="2020" name="Int. J. Syst. Evol. Microbiol.">
        <title>Reclassification of Streptomyces castelarensis and Streptomyces sporoclivatus as later heterotypic synonyms of Streptomyces antimycoticus.</title>
        <authorList>
            <person name="Komaki H."/>
            <person name="Tamura T."/>
        </authorList>
    </citation>
    <scope>NUCLEOTIDE SEQUENCE [LARGE SCALE GENOMIC DNA]</scope>
    <source>
        <strain evidence="2 3">NBRC 12839</strain>
    </source>
</reference>
<gene>
    <name evidence="2" type="ORF">SANT12839_092840</name>
</gene>
<dbReference type="Gene3D" id="3.40.462.20">
    <property type="match status" value="1"/>
</dbReference>
<proteinExistence type="predicted"/>
<comment type="caution">
    <text evidence="2">The sequence shown here is derived from an EMBL/GenBank/DDBJ whole genome shotgun (WGS) entry which is preliminary data.</text>
</comment>
<dbReference type="RefSeq" id="WP_137969318.1">
    <property type="nucleotide sequence ID" value="NZ_BJHV01000001.1"/>
</dbReference>
<evidence type="ECO:0000256" key="1">
    <source>
        <dbReference type="SAM" id="MobiDB-lite"/>
    </source>
</evidence>
<dbReference type="InterPro" id="IPR016169">
    <property type="entry name" value="FAD-bd_PCMH_sub2"/>
</dbReference>
<keyword evidence="3" id="KW-1185">Reference proteome</keyword>
<evidence type="ECO:0000313" key="3">
    <source>
        <dbReference type="Proteomes" id="UP000299290"/>
    </source>
</evidence>